<organism evidence="1 2">
    <name type="scientific">Inconstantimicrobium mannanitabidum</name>
    <dbReference type="NCBI Taxonomy" id="1604901"/>
    <lineage>
        <taxon>Bacteria</taxon>
        <taxon>Bacillati</taxon>
        <taxon>Bacillota</taxon>
        <taxon>Clostridia</taxon>
        <taxon>Eubacteriales</taxon>
        <taxon>Clostridiaceae</taxon>
        <taxon>Inconstantimicrobium</taxon>
    </lineage>
</organism>
<name>A0ACB5RES7_9CLOT</name>
<proteinExistence type="predicted"/>
<accession>A0ACB5RES7</accession>
<sequence>MRKVYKNPKELATCLKDLVDLYLEDVMTYDKVKGKIVAIVDANKDRFYKNGNVEAKVATMIGDRNLKVICEIVAE</sequence>
<dbReference type="EMBL" id="BROD01000001">
    <property type="protein sequence ID" value="GKX67231.1"/>
    <property type="molecule type" value="Genomic_DNA"/>
</dbReference>
<evidence type="ECO:0000313" key="2">
    <source>
        <dbReference type="Proteomes" id="UP001058074"/>
    </source>
</evidence>
<protein>
    <submittedName>
        <fullName evidence="1">Ribonuclease P</fullName>
    </submittedName>
</protein>
<reference evidence="1" key="1">
    <citation type="journal article" date="2025" name="Int. J. Syst. Evol. Microbiol.">
        <title>Inconstantimicrobium mannanitabidum sp. nov., a novel member of the family Clostridiaceae isolated from anoxic soil under the treatment of reductive soil disinfestation.</title>
        <authorList>
            <person name="Ueki A."/>
            <person name="Tonouchi A."/>
            <person name="Honma S."/>
            <person name="Kaku N."/>
            <person name="Ueki K."/>
        </authorList>
    </citation>
    <scope>NUCLEOTIDE SEQUENCE</scope>
    <source>
        <strain evidence="1">TW13</strain>
    </source>
</reference>
<keyword evidence="2" id="KW-1185">Reference proteome</keyword>
<gene>
    <name evidence="1" type="ORF">rsdtw13_24890</name>
</gene>
<dbReference type="Proteomes" id="UP001058074">
    <property type="component" value="Unassembled WGS sequence"/>
</dbReference>
<evidence type="ECO:0000313" key="1">
    <source>
        <dbReference type="EMBL" id="GKX67231.1"/>
    </source>
</evidence>
<comment type="caution">
    <text evidence="1">The sequence shown here is derived from an EMBL/GenBank/DDBJ whole genome shotgun (WGS) entry which is preliminary data.</text>
</comment>